<organism evidence="2">
    <name type="scientific">viral metagenome</name>
    <dbReference type="NCBI Taxonomy" id="1070528"/>
    <lineage>
        <taxon>unclassified sequences</taxon>
        <taxon>metagenomes</taxon>
        <taxon>organismal metagenomes</taxon>
    </lineage>
</organism>
<name>A0A6C0JWW1_9ZZZZ</name>
<dbReference type="AlphaFoldDB" id="A0A6C0JWW1"/>
<evidence type="ECO:0008006" key="3">
    <source>
        <dbReference type="Google" id="ProtNLM"/>
    </source>
</evidence>
<reference evidence="2" key="1">
    <citation type="journal article" date="2020" name="Nature">
        <title>Giant virus diversity and host interactions through global metagenomics.</title>
        <authorList>
            <person name="Schulz F."/>
            <person name="Roux S."/>
            <person name="Paez-Espino D."/>
            <person name="Jungbluth S."/>
            <person name="Walsh D.A."/>
            <person name="Denef V.J."/>
            <person name="McMahon K.D."/>
            <person name="Konstantinidis K.T."/>
            <person name="Eloe-Fadrosh E.A."/>
            <person name="Kyrpides N.C."/>
            <person name="Woyke T."/>
        </authorList>
    </citation>
    <scope>NUCLEOTIDE SEQUENCE</scope>
    <source>
        <strain evidence="2">GVMAG-S-1101164-67</strain>
    </source>
</reference>
<evidence type="ECO:0000313" key="2">
    <source>
        <dbReference type="EMBL" id="QHU09999.1"/>
    </source>
</evidence>
<sequence length="871" mass="100034">MDLTQSKLSRSEWNSIEICVPEDELFILKMINEGSINVNIKSNRHLSIIQFMKLEKTASNETCIYEKYFQKIIEGMVGKYITQTSITPFTVPITSTKDSKALKRGDSIRIENMDITTSRVKIFEYTLLDFCERLLEKLVLLEPTYKIPKKEKSQKKSSEPGGVGTTSNEIVGDKPFVYYLYSLIQFQTISIEHISPFVVQFVKSVVDYAKTKTTISDMVHNAYQIIEQNPYLLKYEDLSLYSHQKELFSIFNRNKNPKLVLYMAPTGTGKTMSPIGISNSHRIIFVCVARHVGLALAKSAISVEKKIAFAFGCETASDIRLHYFAATDYTINKRSGGIGKVDNSIGDKVEIMICDVKSYLVAMQYMLAFNNESNIITYWDEPTITMDYETHELHEQIHKNWAENKISKLVLSCATLPKEHEMTSTIMDFRSKFEDADIFTIQSYDCKKSVSLLGKDGKPALPHLLFSQYDKLQECARHCSENKSLLRYFDLKEIIRFIEYANQNEGVIEGVYKMEYYFDDDIRKVSMNGLKVYYLDLLSKIYPGAWPAMYECLTKSEPTKSNSTSLRSIRSEESVRPIGQTIFRQSSLNASPVPKVSAAQAGILLTTTDAHTLTDGPTIYLAEDIQKVGAFLIHQTKIPDRIFTTMLEKIERNNQYQKKLDVMEKLLEDKLGKDMDKTKKMERENFSSEVKTLKKEVEQLRNQIQVVSMEKAYLPNTQQHQHLWLPNGMEPVKNAFIPDIEEQTVKEIMMLDVDTNKKLLLILGIGTFDVSNPPQYMEVMKRLAMNQKLFIIIASSDYIYGTNYQFCHGFIGRDLQNMTQQKIIQAMGRIGRNKIQQDYTVRFRDDDIMASIFLPPSQNREAEIMCQLFSS</sequence>
<feature type="coiled-coil region" evidence="1">
    <location>
        <begin position="653"/>
        <end position="710"/>
    </location>
</feature>
<dbReference type="EMBL" id="MN740749">
    <property type="protein sequence ID" value="QHU09999.1"/>
    <property type="molecule type" value="Genomic_DNA"/>
</dbReference>
<keyword evidence="1" id="KW-0175">Coiled coil</keyword>
<protein>
    <recommendedName>
        <fullName evidence="3">Helicase/UvrB N-terminal domain-containing protein</fullName>
    </recommendedName>
</protein>
<evidence type="ECO:0000256" key="1">
    <source>
        <dbReference type="SAM" id="Coils"/>
    </source>
</evidence>
<proteinExistence type="predicted"/>
<accession>A0A6C0JWW1</accession>